<evidence type="ECO:0000313" key="2">
    <source>
        <dbReference type="Proteomes" id="UP000800041"/>
    </source>
</evidence>
<keyword evidence="2" id="KW-1185">Reference proteome</keyword>
<sequence length="264" mass="28862">MTTTVTASTVTISATTTLTVTSTELTSFATAPTTVLVGRKRDVSSEAVAPAKVAPSYASYCSGTVRYSSACSCWGFTASATTLPALTKTINQTVTETTTTTTTSLYAATATSTNPACLGNRFSPPFDNAKWIHYASKPIYEPKEVVWDGQPAMQLGGDSNDDNYTSWPSTIRQDVVLCPGAVYDFSLDYFLVYGQSCVMYLYNERRSTTSSLFTDTSTAGQRLHTSITLPPDWFGLTMLEIRLACFDGRYEMVYMNNFELARRD</sequence>
<dbReference type="OrthoDB" id="5596743at2759"/>
<organism evidence="1 2">
    <name type="scientific">Aulographum hederae CBS 113979</name>
    <dbReference type="NCBI Taxonomy" id="1176131"/>
    <lineage>
        <taxon>Eukaryota</taxon>
        <taxon>Fungi</taxon>
        <taxon>Dikarya</taxon>
        <taxon>Ascomycota</taxon>
        <taxon>Pezizomycotina</taxon>
        <taxon>Dothideomycetes</taxon>
        <taxon>Pleosporomycetidae</taxon>
        <taxon>Aulographales</taxon>
        <taxon>Aulographaceae</taxon>
    </lineage>
</organism>
<dbReference type="Proteomes" id="UP000800041">
    <property type="component" value="Unassembled WGS sequence"/>
</dbReference>
<dbReference type="AlphaFoldDB" id="A0A6G1HAB7"/>
<evidence type="ECO:0000313" key="1">
    <source>
        <dbReference type="EMBL" id="KAF1990166.1"/>
    </source>
</evidence>
<name>A0A6G1HAB7_9PEZI</name>
<gene>
    <name evidence="1" type="ORF">K402DRAFT_460863</name>
</gene>
<reference evidence="1" key="1">
    <citation type="journal article" date="2020" name="Stud. Mycol.">
        <title>101 Dothideomycetes genomes: a test case for predicting lifestyles and emergence of pathogens.</title>
        <authorList>
            <person name="Haridas S."/>
            <person name="Albert R."/>
            <person name="Binder M."/>
            <person name="Bloem J."/>
            <person name="Labutti K."/>
            <person name="Salamov A."/>
            <person name="Andreopoulos B."/>
            <person name="Baker S."/>
            <person name="Barry K."/>
            <person name="Bills G."/>
            <person name="Bluhm B."/>
            <person name="Cannon C."/>
            <person name="Castanera R."/>
            <person name="Culley D."/>
            <person name="Daum C."/>
            <person name="Ezra D."/>
            <person name="Gonzalez J."/>
            <person name="Henrissat B."/>
            <person name="Kuo A."/>
            <person name="Liang C."/>
            <person name="Lipzen A."/>
            <person name="Lutzoni F."/>
            <person name="Magnuson J."/>
            <person name="Mondo S."/>
            <person name="Nolan M."/>
            <person name="Ohm R."/>
            <person name="Pangilinan J."/>
            <person name="Park H.-J."/>
            <person name="Ramirez L."/>
            <person name="Alfaro M."/>
            <person name="Sun H."/>
            <person name="Tritt A."/>
            <person name="Yoshinaga Y."/>
            <person name="Zwiers L.-H."/>
            <person name="Turgeon B."/>
            <person name="Goodwin S."/>
            <person name="Spatafora J."/>
            <person name="Crous P."/>
            <person name="Grigoriev I."/>
        </authorList>
    </citation>
    <scope>NUCLEOTIDE SEQUENCE</scope>
    <source>
        <strain evidence="1">CBS 113979</strain>
    </source>
</reference>
<proteinExistence type="predicted"/>
<dbReference type="EMBL" id="ML977143">
    <property type="protein sequence ID" value="KAF1990166.1"/>
    <property type="molecule type" value="Genomic_DNA"/>
</dbReference>
<protein>
    <submittedName>
        <fullName evidence="1">Uncharacterized protein</fullName>
    </submittedName>
</protein>
<accession>A0A6G1HAB7</accession>